<proteinExistence type="predicted"/>
<dbReference type="AlphaFoldDB" id="A0A1H3TLU1"/>
<feature type="region of interest" description="Disordered" evidence="1">
    <location>
        <begin position="96"/>
        <end position="124"/>
    </location>
</feature>
<dbReference type="GO" id="GO:0043531">
    <property type="term" value="F:ADP binding"/>
    <property type="evidence" value="ECO:0007669"/>
    <property type="project" value="InterPro"/>
</dbReference>
<feature type="domain" description="NB-ARC" evidence="2">
    <location>
        <begin position="150"/>
        <end position="301"/>
    </location>
</feature>
<dbReference type="PRINTS" id="PR00364">
    <property type="entry name" value="DISEASERSIST"/>
</dbReference>
<gene>
    <name evidence="3" type="ORF">SAMN05421684_5963</name>
</gene>
<dbReference type="Gene3D" id="3.40.50.300">
    <property type="entry name" value="P-loop containing nucleotide triphosphate hydrolases"/>
    <property type="match status" value="1"/>
</dbReference>
<evidence type="ECO:0000313" key="4">
    <source>
        <dbReference type="Proteomes" id="UP000199632"/>
    </source>
</evidence>
<dbReference type="Proteomes" id="UP000199632">
    <property type="component" value="Unassembled WGS sequence"/>
</dbReference>
<name>A0A1H3TLU1_9ACTN</name>
<keyword evidence="4" id="KW-1185">Reference proteome</keyword>
<dbReference type="Pfam" id="PF00931">
    <property type="entry name" value="NB-ARC"/>
    <property type="match status" value="1"/>
</dbReference>
<dbReference type="EMBL" id="FNQB01000003">
    <property type="protein sequence ID" value="SDZ50781.1"/>
    <property type="molecule type" value="Genomic_DNA"/>
</dbReference>
<evidence type="ECO:0000256" key="1">
    <source>
        <dbReference type="SAM" id="MobiDB-lite"/>
    </source>
</evidence>
<dbReference type="SUPFAM" id="SSF52540">
    <property type="entry name" value="P-loop containing nucleoside triphosphate hydrolases"/>
    <property type="match status" value="1"/>
</dbReference>
<evidence type="ECO:0000313" key="3">
    <source>
        <dbReference type="EMBL" id="SDZ50781.1"/>
    </source>
</evidence>
<dbReference type="InterPro" id="IPR002182">
    <property type="entry name" value="NB-ARC"/>
</dbReference>
<dbReference type="PANTHER" id="PTHR47691">
    <property type="entry name" value="REGULATOR-RELATED"/>
    <property type="match status" value="1"/>
</dbReference>
<dbReference type="PANTHER" id="PTHR47691:SF3">
    <property type="entry name" value="HTH-TYPE TRANSCRIPTIONAL REGULATOR RV0890C-RELATED"/>
    <property type="match status" value="1"/>
</dbReference>
<evidence type="ECO:0000259" key="2">
    <source>
        <dbReference type="Pfam" id="PF00931"/>
    </source>
</evidence>
<sequence length="470" mass="50362">MSFDRPMPPSVPATNAADFVAALRALRVWADLTYRALAIRSKSLGHCLPMSTTASTLGRNTLPRREFVAQFVAACGLDPDQAKEWTAARDSLAAGQPAVARGASEQPATKPAATDDIAPAMLPPDVPDFTGRTVEADTLFGRLDRERRGGAAALPVAAVFGMAGSGKTALALHVAHRLAASYPDGQLWFDLGGAVGCPLGAGEVLSRMLRALGMPSRAIPRRLDERAETYRMRLAGRQVLVVLDNTRGEEQVRPLLPGTGTCGVLVTSRRRLTGIEGAHHLELAVFPEADALGLLSRIVGVERLRSQLAEAGEIVARCGRLPLAVRVAGARLAARPAWPLRRLAEILGDERRRLDQLATGDLAVRSSLLASYQDLQQEQQRLFRLLGLFDAEDFPGWLAAAVLGGPPTRAADHLEALVDAQLLGVAGVDPGGQLRYRFHGLVKLFAREQARAEESDECRWSSVCEGQAPA</sequence>
<reference evidence="4" key="1">
    <citation type="submission" date="2016-10" db="EMBL/GenBank/DDBJ databases">
        <authorList>
            <person name="Varghese N."/>
            <person name="Submissions S."/>
        </authorList>
    </citation>
    <scope>NUCLEOTIDE SEQUENCE [LARGE SCALE GENOMIC DNA]</scope>
    <source>
        <strain evidence="4">DSM 44718</strain>
    </source>
</reference>
<dbReference type="InterPro" id="IPR027417">
    <property type="entry name" value="P-loop_NTPase"/>
</dbReference>
<dbReference type="STRING" id="137265.SAMN05421684_5963"/>
<protein>
    <submittedName>
        <fullName evidence="3">NB-ARC domain-containing protein</fullName>
    </submittedName>
</protein>
<accession>A0A1H3TLU1</accession>
<organism evidence="3 4">
    <name type="scientific">Asanoa ishikariensis</name>
    <dbReference type="NCBI Taxonomy" id="137265"/>
    <lineage>
        <taxon>Bacteria</taxon>
        <taxon>Bacillati</taxon>
        <taxon>Actinomycetota</taxon>
        <taxon>Actinomycetes</taxon>
        <taxon>Micromonosporales</taxon>
        <taxon>Micromonosporaceae</taxon>
        <taxon>Asanoa</taxon>
    </lineage>
</organism>